<proteinExistence type="predicted"/>
<feature type="region of interest" description="Disordered" evidence="1">
    <location>
        <begin position="1"/>
        <end position="22"/>
    </location>
</feature>
<dbReference type="PANTHER" id="PTHR30087:SF1">
    <property type="entry name" value="HYPOTHETICAL CYTOSOLIC PROTEIN"/>
    <property type="match status" value="1"/>
</dbReference>
<dbReference type="InterPro" id="IPR007553">
    <property type="entry name" value="2-thiour_desulf"/>
</dbReference>
<feature type="compositionally biased region" description="Polar residues" evidence="1">
    <location>
        <begin position="1"/>
        <end position="20"/>
    </location>
</feature>
<dbReference type="Proteomes" id="UP000777002">
    <property type="component" value="Unassembled WGS sequence"/>
</dbReference>
<dbReference type="EMBL" id="JACJKX010000001">
    <property type="protein sequence ID" value="MBM6927831.1"/>
    <property type="molecule type" value="Genomic_DNA"/>
</dbReference>
<evidence type="ECO:0000256" key="1">
    <source>
        <dbReference type="SAM" id="MobiDB-lite"/>
    </source>
</evidence>
<gene>
    <name evidence="2" type="ORF">H5985_00850</name>
</gene>
<name>A0ABS2GQS4_9BURK</name>
<organism evidence="2 3">
    <name type="scientific">Parasutterella secunda</name>
    <dbReference type="NCBI Taxonomy" id="626947"/>
    <lineage>
        <taxon>Bacteria</taxon>
        <taxon>Pseudomonadati</taxon>
        <taxon>Pseudomonadota</taxon>
        <taxon>Betaproteobacteria</taxon>
        <taxon>Burkholderiales</taxon>
        <taxon>Sutterellaceae</taxon>
        <taxon>Parasutterella</taxon>
    </lineage>
</organism>
<comment type="caution">
    <text evidence="2">The sequence shown here is derived from an EMBL/GenBank/DDBJ whole genome shotgun (WGS) entry which is preliminary data.</text>
</comment>
<protein>
    <submittedName>
        <fullName evidence="2">DUF523 domain-containing protein</fullName>
    </submittedName>
</protein>
<keyword evidence="3" id="KW-1185">Reference proteome</keyword>
<sequence length="193" mass="21111">MISLVGTWQESNEPSPNSVLPNPKKRFRKQVANNHVVLVSACLLGQPVRYDGQSKVADLSCLVNKDITLVAICPECAGSLPTPRVPCEIEKDMTAGDILAGQAKIKNADGIDCTQQYVEGSRFCLRMAQQHRAHHAILKEKSPACGTHMVYDGQFNGTLKSGRGVTAELLHQNGIKLFNENQCEELLAQLEKS</sequence>
<dbReference type="Pfam" id="PF04463">
    <property type="entry name" value="2-thiour_desulf"/>
    <property type="match status" value="1"/>
</dbReference>
<reference evidence="2 3" key="1">
    <citation type="journal article" date="2021" name="Sci. Rep.">
        <title>The distribution of antibiotic resistance genes in chicken gut microbiota commensals.</title>
        <authorList>
            <person name="Juricova H."/>
            <person name="Matiasovicova J."/>
            <person name="Kubasova T."/>
            <person name="Cejkova D."/>
            <person name="Rychlik I."/>
        </authorList>
    </citation>
    <scope>NUCLEOTIDE SEQUENCE [LARGE SCALE GENOMIC DNA]</scope>
    <source>
        <strain evidence="2 3">An562</strain>
    </source>
</reference>
<evidence type="ECO:0000313" key="3">
    <source>
        <dbReference type="Proteomes" id="UP000777002"/>
    </source>
</evidence>
<evidence type="ECO:0000313" key="2">
    <source>
        <dbReference type="EMBL" id="MBM6927831.1"/>
    </source>
</evidence>
<dbReference type="PANTHER" id="PTHR30087">
    <property type="entry name" value="INNER MEMBRANE PROTEIN"/>
    <property type="match status" value="1"/>
</dbReference>
<accession>A0ABS2GQS4</accession>